<protein>
    <submittedName>
        <fullName evidence="4">Integrase</fullName>
    </submittedName>
</protein>
<dbReference type="GO" id="GO:0015074">
    <property type="term" value="P:DNA integration"/>
    <property type="evidence" value="ECO:0007669"/>
    <property type="project" value="InterPro"/>
</dbReference>
<feature type="domain" description="Tyr recombinase" evidence="3">
    <location>
        <begin position="414"/>
        <end position="644"/>
    </location>
</feature>
<gene>
    <name evidence="4" type="ORF">KSX_64950</name>
</gene>
<name>A0A8J3I1K3_9CHLR</name>
<dbReference type="PROSITE" id="PS51898">
    <property type="entry name" value="TYR_RECOMBINASE"/>
    <property type="match status" value="1"/>
</dbReference>
<comment type="caution">
    <text evidence="4">The sequence shown here is derived from an EMBL/GenBank/DDBJ whole genome shotgun (WGS) entry which is preliminary data.</text>
</comment>
<keyword evidence="5" id="KW-1185">Reference proteome</keyword>
<evidence type="ECO:0000313" key="5">
    <source>
        <dbReference type="Proteomes" id="UP000612362"/>
    </source>
</evidence>
<dbReference type="InterPro" id="IPR002104">
    <property type="entry name" value="Integrase_catalytic"/>
</dbReference>
<reference evidence="4" key="1">
    <citation type="submission" date="2020-10" db="EMBL/GenBank/DDBJ databases">
        <title>Taxonomic study of unclassified bacteria belonging to the class Ktedonobacteria.</title>
        <authorList>
            <person name="Yabe S."/>
            <person name="Wang C.M."/>
            <person name="Zheng Y."/>
            <person name="Sakai Y."/>
            <person name="Cavaletti L."/>
            <person name="Monciardini P."/>
            <person name="Donadio S."/>
        </authorList>
    </citation>
    <scope>NUCLEOTIDE SEQUENCE</scope>
    <source>
        <strain evidence="4">SOSP1-1</strain>
    </source>
</reference>
<evidence type="ECO:0000256" key="1">
    <source>
        <dbReference type="ARBA" id="ARBA00023172"/>
    </source>
</evidence>
<keyword evidence="1" id="KW-0233">DNA recombination</keyword>
<feature type="region of interest" description="Disordered" evidence="2">
    <location>
        <begin position="820"/>
        <end position="839"/>
    </location>
</feature>
<evidence type="ECO:0000256" key="2">
    <source>
        <dbReference type="SAM" id="MobiDB-lite"/>
    </source>
</evidence>
<dbReference type="Gene3D" id="1.10.443.10">
    <property type="entry name" value="Intergrase catalytic core"/>
    <property type="match status" value="1"/>
</dbReference>
<accession>A0A8J3I1K3</accession>
<dbReference type="InterPro" id="IPR011010">
    <property type="entry name" value="DNA_brk_join_enz"/>
</dbReference>
<dbReference type="CDD" id="cd00397">
    <property type="entry name" value="DNA_BRE_C"/>
    <property type="match status" value="1"/>
</dbReference>
<proteinExistence type="predicted"/>
<dbReference type="RefSeq" id="WP_220197558.1">
    <property type="nucleotide sequence ID" value="NZ_BNJF01000004.1"/>
</dbReference>
<dbReference type="AlphaFoldDB" id="A0A8J3I1K3"/>
<dbReference type="Proteomes" id="UP000612362">
    <property type="component" value="Unassembled WGS sequence"/>
</dbReference>
<dbReference type="EMBL" id="BNJF01000004">
    <property type="protein sequence ID" value="GHO48332.1"/>
    <property type="molecule type" value="Genomic_DNA"/>
</dbReference>
<organism evidence="4 5">
    <name type="scientific">Ktedonospora formicarum</name>
    <dbReference type="NCBI Taxonomy" id="2778364"/>
    <lineage>
        <taxon>Bacteria</taxon>
        <taxon>Bacillati</taxon>
        <taxon>Chloroflexota</taxon>
        <taxon>Ktedonobacteria</taxon>
        <taxon>Ktedonobacterales</taxon>
        <taxon>Ktedonobacteraceae</taxon>
        <taxon>Ktedonospora</taxon>
    </lineage>
</organism>
<dbReference type="InterPro" id="IPR013762">
    <property type="entry name" value="Integrase-like_cat_sf"/>
</dbReference>
<dbReference type="SUPFAM" id="SSF56349">
    <property type="entry name" value="DNA breaking-rejoining enzymes"/>
    <property type="match status" value="1"/>
</dbReference>
<evidence type="ECO:0000313" key="4">
    <source>
        <dbReference type="EMBL" id="GHO48332.1"/>
    </source>
</evidence>
<dbReference type="GO" id="GO:0003677">
    <property type="term" value="F:DNA binding"/>
    <property type="evidence" value="ECO:0007669"/>
    <property type="project" value="InterPro"/>
</dbReference>
<dbReference type="Pfam" id="PF00589">
    <property type="entry name" value="Phage_integrase"/>
    <property type="match status" value="1"/>
</dbReference>
<dbReference type="GO" id="GO:0006310">
    <property type="term" value="P:DNA recombination"/>
    <property type="evidence" value="ECO:0007669"/>
    <property type="project" value="UniProtKB-KW"/>
</dbReference>
<evidence type="ECO:0000259" key="3">
    <source>
        <dbReference type="PROSITE" id="PS51898"/>
    </source>
</evidence>
<sequence>MGKLPAMQVSRQEEWQMPLYQEQYDRSPALTPAEREALAEVAILPPSCHRYDLVRKVLSAEALTRLLRPLQDAYDLKQCHPGGRIPYLRHMCLQMSQMNKSFWAWSKEEWLNGATSAHITYKKTGVAITMRVTAYLLCGLLIIEDRYFAAHLARLVFGTTEVAREYQKVATVIYGSDGLGYMRNRTRDNQLQATLVLAMLINRNPHIEVFTTECLQATQQLLTYYGYQQVFRWMIRALVYLKIVEETAFADLFGSVEEASAWWEYTKLDVDPTWLAWVQAYITQTVRGDEHYRKGEFHHLLLAGRWLKRYHPEIVEPAQWNEPIGYEYVTWVCQAKRTELVLESPRIPRDTSQAQVPLQAKTINDRIGSVRRFFLALQRRPYQVSGYTAQRLVLPWDPLEVLGTPENIKRQIGPNPRTLDPAWWQKLTWAAATLSAQDLSAYGGIMYPLAFYRAVALVWVTGARRADEIRRLKIGCVSREWAPEMRDEDGNQVEPEEHFAYLRIPVNKKRGEFWIPIPTYTADAIEMWEQLRPKLQGPQIDSKEHKPTEYLFMMRNQLMGKKFLNDSIIPLLCQISKLVDEDDVPLRDAVGKITSHRARSTLATWLRSNGLSLPYIAKLLGYTDLKSLPWYMREDKHRFAREVRKHNPLNRMVTAILDTEAIKRGAGKPAVFYYLGTGEDGRPTLCASPDYSTCVHQMQCRKCEMFVEAEQAEVIERRPGTLIIEVHIPTPPLVEENLNQEGVGEEITKCLPAPEVPTPAYHFNKNVPPRSSDADLQQMKQDLEALTAEWAEKAGKFDLRSVAMKSLKKRMAALAAKIEERESKLPVPVDSSLSTDQNS</sequence>